<protein>
    <submittedName>
        <fullName evidence="8">DUF4982 domain-containing protein</fullName>
    </submittedName>
</protein>
<sequence length="790" mass="88557">MRKERFNSDWKVWKDLDPFELVFHVPEEAETVELPYDAMFHEEQRPDSVNGGSTGFLDGGAYKYWKRFFVPQEWKGGHVCFLFEGVYCRASVFINQSLAGQQASGYSEFLVEAQDYLRFGEWNEILVNVKCGTRNSRWYSGAGIYRNVWIGYAPAVCLEPGSLRVTTMEVSGEGVGVCVEARLGNDGVGACETVFSIRAEDSDGALLSAYTCPVRIPGRQTLEFRKNLFLEHARLWSDEAPNLCRFCVRVKAEDGTSDEENVTTGLRQLRLDSRHGLRVNGREVKLRGACIHHDQSILGAAANEAYEYRRVRLLKEAGFNAVRSAHNHASQALLNVCDRLGVYMMDELTDVWNKSKTGYDSSLDFAQNWRRDVHAMVTADYNHPSVILYSTGNEIFEISTDRGIETSRDLGAEFHRLDPTRYTTNGINGAFAAGDGLAQIVRDLTGKDAGKGDVNLFMSMMETKMPQIVSHPVIGDLLEKLDPTMDILGYNYMTARYEPDAETYPDRIMVGTETYPKQIAENWQVIRKMPAVIGDFTWTGWDYLGEVAPVYPALCNTGGDISATGVRRPVSYYREIVFGRKKGPCIAVQDPERYGTERNFGPWCFTDCTFNYTYEGMEGRPVMIQVYAGGDHVELFRNGTSLGVRPCGPQTSYVTQFDMEYEPGELMAVAYEDGREVGRCILRSAGPACRLQARAKEETEDPRWIFVDLYLQDSQGTTVMEDREVSVQISGPARLEAFGSELAKHHGGYEKPVTTMTDGHALAVLKMTGEGEIRLSFASEGVDGAEVVWK</sequence>
<feature type="domain" description="Glycoside hydrolase family 2" evidence="7">
    <location>
        <begin position="705"/>
        <end position="787"/>
    </location>
</feature>
<feature type="domain" description="DUF4982" evidence="6">
    <location>
        <begin position="619"/>
        <end position="677"/>
    </location>
</feature>
<dbReference type="Pfam" id="PF16355">
    <property type="entry name" value="DUF4982"/>
    <property type="match status" value="1"/>
</dbReference>
<dbReference type="InterPro" id="IPR040605">
    <property type="entry name" value="Glyco_hydro2_dom5"/>
</dbReference>
<keyword evidence="3" id="KW-0326">Glycosidase</keyword>
<dbReference type="AlphaFoldDB" id="A0A9D1XBC0"/>
<organism evidence="8 9">
    <name type="scientific">Candidatus Fusicatenibacter merdavium</name>
    <dbReference type="NCBI Taxonomy" id="2838600"/>
    <lineage>
        <taxon>Bacteria</taxon>
        <taxon>Bacillati</taxon>
        <taxon>Bacillota</taxon>
        <taxon>Clostridia</taxon>
        <taxon>Lachnospirales</taxon>
        <taxon>Lachnospiraceae</taxon>
        <taxon>Fusicatenibacter</taxon>
    </lineage>
</organism>
<dbReference type="InterPro" id="IPR036156">
    <property type="entry name" value="Beta-gal/glucu_dom_sf"/>
</dbReference>
<evidence type="ECO:0000259" key="4">
    <source>
        <dbReference type="Pfam" id="PF00703"/>
    </source>
</evidence>
<evidence type="ECO:0000256" key="1">
    <source>
        <dbReference type="ARBA" id="ARBA00007401"/>
    </source>
</evidence>
<feature type="domain" description="Glycoside hydrolase family 2 immunoglobulin-like beta-sandwich" evidence="4">
    <location>
        <begin position="170"/>
        <end position="267"/>
    </location>
</feature>
<dbReference type="Gene3D" id="2.60.40.10">
    <property type="entry name" value="Immunoglobulins"/>
    <property type="match status" value="3"/>
</dbReference>
<dbReference type="GO" id="GO:0004553">
    <property type="term" value="F:hydrolase activity, hydrolyzing O-glycosyl compounds"/>
    <property type="evidence" value="ECO:0007669"/>
    <property type="project" value="InterPro"/>
</dbReference>
<evidence type="ECO:0000256" key="2">
    <source>
        <dbReference type="ARBA" id="ARBA00022801"/>
    </source>
</evidence>
<reference evidence="8" key="1">
    <citation type="journal article" date="2021" name="PeerJ">
        <title>Extensive microbial diversity within the chicken gut microbiome revealed by metagenomics and culture.</title>
        <authorList>
            <person name="Gilroy R."/>
            <person name="Ravi A."/>
            <person name="Getino M."/>
            <person name="Pursley I."/>
            <person name="Horton D.L."/>
            <person name="Alikhan N.F."/>
            <person name="Baker D."/>
            <person name="Gharbi K."/>
            <person name="Hall N."/>
            <person name="Watson M."/>
            <person name="Adriaenssens E.M."/>
            <person name="Foster-Nyarko E."/>
            <person name="Jarju S."/>
            <person name="Secka A."/>
            <person name="Antonio M."/>
            <person name="Oren A."/>
            <person name="Chaudhuri R.R."/>
            <person name="La Ragione R."/>
            <person name="Hildebrand F."/>
            <person name="Pallen M.J."/>
        </authorList>
    </citation>
    <scope>NUCLEOTIDE SEQUENCE</scope>
    <source>
        <strain evidence="8">CHK183-1962</strain>
    </source>
</reference>
<dbReference type="Pfam" id="PF00703">
    <property type="entry name" value="Glyco_hydro_2"/>
    <property type="match status" value="1"/>
</dbReference>
<evidence type="ECO:0000259" key="6">
    <source>
        <dbReference type="Pfam" id="PF16355"/>
    </source>
</evidence>
<dbReference type="EMBL" id="DXEK01000030">
    <property type="protein sequence ID" value="HIX76359.1"/>
    <property type="molecule type" value="Genomic_DNA"/>
</dbReference>
<dbReference type="PANTHER" id="PTHR42732:SF1">
    <property type="entry name" value="BETA-MANNOSIDASE"/>
    <property type="match status" value="1"/>
</dbReference>
<dbReference type="PANTHER" id="PTHR42732">
    <property type="entry name" value="BETA-GALACTOSIDASE"/>
    <property type="match status" value="1"/>
</dbReference>
<dbReference type="SUPFAM" id="SSF49785">
    <property type="entry name" value="Galactose-binding domain-like"/>
    <property type="match status" value="1"/>
</dbReference>
<dbReference type="GO" id="GO:0005975">
    <property type="term" value="P:carbohydrate metabolic process"/>
    <property type="evidence" value="ECO:0007669"/>
    <property type="project" value="InterPro"/>
</dbReference>
<dbReference type="SUPFAM" id="SSF51445">
    <property type="entry name" value="(Trans)glycosidases"/>
    <property type="match status" value="1"/>
</dbReference>
<dbReference type="InterPro" id="IPR006103">
    <property type="entry name" value="Glyco_hydro_2_cat"/>
</dbReference>
<dbReference type="InterPro" id="IPR017853">
    <property type="entry name" value="GH"/>
</dbReference>
<evidence type="ECO:0000259" key="7">
    <source>
        <dbReference type="Pfam" id="PF18565"/>
    </source>
</evidence>
<evidence type="ECO:0000313" key="9">
    <source>
        <dbReference type="Proteomes" id="UP000886890"/>
    </source>
</evidence>
<accession>A0A9D1XBC0</accession>
<comment type="similarity">
    <text evidence="1">Belongs to the glycosyl hydrolase 2 family.</text>
</comment>
<evidence type="ECO:0000256" key="3">
    <source>
        <dbReference type="ARBA" id="ARBA00023295"/>
    </source>
</evidence>
<proteinExistence type="inferred from homology"/>
<name>A0A9D1XBC0_9FIRM</name>
<dbReference type="InterPro" id="IPR051913">
    <property type="entry name" value="GH2_Domain-Containing"/>
</dbReference>
<feature type="domain" description="Glycoside hydrolase family 2 catalytic" evidence="5">
    <location>
        <begin position="277"/>
        <end position="424"/>
    </location>
</feature>
<dbReference type="InterPro" id="IPR008979">
    <property type="entry name" value="Galactose-bd-like_sf"/>
</dbReference>
<dbReference type="Pfam" id="PF02836">
    <property type="entry name" value="Glyco_hydro_2_C"/>
    <property type="match status" value="1"/>
</dbReference>
<evidence type="ECO:0000313" key="8">
    <source>
        <dbReference type="EMBL" id="HIX76359.1"/>
    </source>
</evidence>
<dbReference type="Pfam" id="PF18565">
    <property type="entry name" value="Glyco_hydro2_C5"/>
    <property type="match status" value="1"/>
</dbReference>
<dbReference type="Gene3D" id="2.60.120.260">
    <property type="entry name" value="Galactose-binding domain-like"/>
    <property type="match status" value="1"/>
</dbReference>
<dbReference type="InterPro" id="IPR013783">
    <property type="entry name" value="Ig-like_fold"/>
</dbReference>
<dbReference type="InterPro" id="IPR006101">
    <property type="entry name" value="Glyco_hydro_2"/>
</dbReference>
<keyword evidence="2" id="KW-0378">Hydrolase</keyword>
<dbReference type="Gene3D" id="3.20.20.80">
    <property type="entry name" value="Glycosidases"/>
    <property type="match status" value="1"/>
</dbReference>
<gene>
    <name evidence="8" type="ORF">H9734_01985</name>
</gene>
<dbReference type="InterPro" id="IPR006102">
    <property type="entry name" value="Ig-like_GH2"/>
</dbReference>
<reference evidence="8" key="2">
    <citation type="submission" date="2021-04" db="EMBL/GenBank/DDBJ databases">
        <authorList>
            <person name="Gilroy R."/>
        </authorList>
    </citation>
    <scope>NUCLEOTIDE SEQUENCE</scope>
    <source>
        <strain evidence="8">CHK183-1962</strain>
    </source>
</reference>
<dbReference type="InterPro" id="IPR032311">
    <property type="entry name" value="DUF4982"/>
</dbReference>
<dbReference type="SUPFAM" id="SSF49303">
    <property type="entry name" value="beta-Galactosidase/glucuronidase domain"/>
    <property type="match status" value="1"/>
</dbReference>
<evidence type="ECO:0000259" key="5">
    <source>
        <dbReference type="Pfam" id="PF02836"/>
    </source>
</evidence>
<dbReference type="PRINTS" id="PR00132">
    <property type="entry name" value="GLHYDRLASE2"/>
</dbReference>
<comment type="caution">
    <text evidence="8">The sequence shown here is derived from an EMBL/GenBank/DDBJ whole genome shotgun (WGS) entry which is preliminary data.</text>
</comment>
<dbReference type="Proteomes" id="UP000886890">
    <property type="component" value="Unassembled WGS sequence"/>
</dbReference>